<dbReference type="AlphaFoldDB" id="A0A084GXF1"/>
<dbReference type="InterPro" id="IPR021617">
    <property type="entry name" value="DUF3231"/>
</dbReference>
<proteinExistence type="predicted"/>
<gene>
    <name evidence="1" type="ORF">GS18_0213030</name>
</gene>
<dbReference type="OrthoDB" id="1934429at2"/>
<dbReference type="InterPro" id="IPR012347">
    <property type="entry name" value="Ferritin-like"/>
</dbReference>
<accession>A0A084GXF1</accession>
<dbReference type="Pfam" id="PF11553">
    <property type="entry name" value="DUF3231"/>
    <property type="match status" value="1"/>
</dbReference>
<dbReference type="STRING" id="246786.GS18_0213030"/>
<reference evidence="1 2" key="1">
    <citation type="journal article" date="2005" name="Int. J. Syst. Evol. Microbiol.">
        <title>Bacillus cibi sp. nov., isolated from jeotgal, a traditional Korean fermented seafood.</title>
        <authorList>
            <person name="Yoon J.H."/>
            <person name="Lee C.H."/>
            <person name="Oh T.K."/>
        </authorList>
    </citation>
    <scope>NUCLEOTIDE SEQUENCE [LARGE SCALE GENOMIC DNA]</scope>
    <source>
        <strain evidence="1 2">DSM 16189</strain>
    </source>
</reference>
<dbReference type="EMBL" id="JNVC02000005">
    <property type="protein sequence ID" value="KEZ52013.1"/>
    <property type="molecule type" value="Genomic_DNA"/>
</dbReference>
<evidence type="ECO:0000313" key="2">
    <source>
        <dbReference type="Proteomes" id="UP000028549"/>
    </source>
</evidence>
<evidence type="ECO:0008006" key="3">
    <source>
        <dbReference type="Google" id="ProtNLM"/>
    </source>
</evidence>
<dbReference type="Proteomes" id="UP000028549">
    <property type="component" value="Unassembled WGS sequence"/>
</dbReference>
<dbReference type="RefSeq" id="WP_029566880.1">
    <property type="nucleotide sequence ID" value="NZ_JNVC02000005.1"/>
</dbReference>
<organism evidence="1 2">
    <name type="scientific">Metabacillus indicus</name>
    <name type="common">Bacillus indicus</name>
    <dbReference type="NCBI Taxonomy" id="246786"/>
    <lineage>
        <taxon>Bacteria</taxon>
        <taxon>Bacillati</taxon>
        <taxon>Bacillota</taxon>
        <taxon>Bacilli</taxon>
        <taxon>Bacillales</taxon>
        <taxon>Bacillaceae</taxon>
        <taxon>Metabacillus</taxon>
    </lineage>
</organism>
<evidence type="ECO:0000313" key="1">
    <source>
        <dbReference type="EMBL" id="KEZ52013.1"/>
    </source>
</evidence>
<comment type="caution">
    <text evidence="1">The sequence shown here is derived from an EMBL/GenBank/DDBJ whole genome shotgun (WGS) entry which is preliminary data.</text>
</comment>
<sequence>MIKVIETIKSMIKLSADGEPKAPLHVGEVMALWTLLTLMEEAVVFYGVFLNTTTDEELIKMIEEAKTATEETVLKLKEFLAGEGVPLPPTSEEKPKSEPLEVPFGVRFSDNEIANFLSVKTATYITFCGTSVSESVRNDVSTLFLTFMTAVIEYSIRLKSLMIQRSWLKVPPYFQPPGLPKNT</sequence>
<keyword evidence="2" id="KW-1185">Reference proteome</keyword>
<dbReference type="Gene3D" id="1.20.1260.10">
    <property type="match status" value="1"/>
</dbReference>
<name>A0A084GXF1_METID</name>
<protein>
    <recommendedName>
        <fullName evidence="3">DUF3231 family protein</fullName>
    </recommendedName>
</protein>